<dbReference type="InterPro" id="IPR001194">
    <property type="entry name" value="cDENN_dom"/>
</dbReference>
<dbReference type="GO" id="GO:0031410">
    <property type="term" value="C:cytoplasmic vesicle"/>
    <property type="evidence" value="ECO:0007669"/>
    <property type="project" value="TreeGrafter"/>
</dbReference>
<feature type="compositionally biased region" description="Basic and acidic residues" evidence="1">
    <location>
        <begin position="418"/>
        <end position="434"/>
    </location>
</feature>
<dbReference type="Pfam" id="PF02141">
    <property type="entry name" value="DENN"/>
    <property type="match status" value="1"/>
</dbReference>
<sequence length="756" mass="87853">MKNISSKSIIDKFAILKIKKGETETECLLTQPKDQNFKEIVTIDLKDICYPRLKKFSSFGDSKISPNLTDPYFWVQHQDIRGRMFYCHCKFIKHQSTIKTLVIATFCDLIPFYQNLIDEIHNIIIKSKYNVPILKRFLVFVNKKPIPKPPQVFLINFKKKKKKKKKRKRKKKKGEENGKGVRKKIKVQEDIKENTKENTKESQKKKKKKEKKTKIKTNFALKGKMRIQNPLVNDHFISKKGIYDLFKKFKPRTFLSVFAALLFEERIILVSNTSLNFQLIPALIGIMYPLRWSRTIIPYLPITKFTLLTKKIPYLVGVYSSHYRYLNKLKLPPYCLVDLDKGTIQYRQKALSNVNKLPERETTTLASNLSLFKKKNISKKSNDKLQLQLANAFLDFFVSILGPTVKYMQSVQLKINKKKQEEENGNGEGKENGNGKRGGIKQNKKKSNPPNVKGGKVKGKKKGGKIINKINNEKKKLDLFATEKEEIINYEEFLSTMDIENQHFIKLISNTTSFINFMKLRENNITNGLVPVDIFEKISLSGNTMFQKRDIINDSKNTTRRNSFDKVLNQVNKNDITISAPTNYSNNISRQTLNQNKGINSNTKSNSDNNLNRNHNSLILDQNIINNNNNKDNNDEEDYLFVNLDDLSVDNRNLDFLFENKDKEILEKKVQLQIEDKNFHAKNNFSQIFNVNKDSDFIFDLDFYTLNEILDPKKSKQSLPDQISTGGKYKIVLNKNINQNNHLISFESTTFEESLL</sequence>
<dbReference type="InterPro" id="IPR051696">
    <property type="entry name" value="DENN_Domain_GEFs"/>
</dbReference>
<dbReference type="InterPro" id="IPR037516">
    <property type="entry name" value="Tripartite_DENN"/>
</dbReference>
<protein>
    <submittedName>
        <fullName evidence="3">Denn domain-containing protein</fullName>
    </submittedName>
</protein>
<dbReference type="Proteomes" id="UP001146793">
    <property type="component" value="Unassembled WGS sequence"/>
</dbReference>
<feature type="compositionally biased region" description="Basic residues" evidence="1">
    <location>
        <begin position="203"/>
        <end position="215"/>
    </location>
</feature>
<evidence type="ECO:0000256" key="1">
    <source>
        <dbReference type="SAM" id="MobiDB-lite"/>
    </source>
</evidence>
<feature type="region of interest" description="Disordered" evidence="1">
    <location>
        <begin position="158"/>
        <end position="215"/>
    </location>
</feature>
<dbReference type="PROSITE" id="PS50211">
    <property type="entry name" value="DENN"/>
    <property type="match status" value="1"/>
</dbReference>
<accession>A0AAV7YJI7</accession>
<dbReference type="SMART" id="SM00799">
    <property type="entry name" value="DENN"/>
    <property type="match status" value="1"/>
</dbReference>
<feature type="compositionally biased region" description="Low complexity" evidence="1">
    <location>
        <begin position="600"/>
        <end position="613"/>
    </location>
</feature>
<comment type="caution">
    <text evidence="3">The sequence shown here is derived from an EMBL/GenBank/DDBJ whole genome shotgun (WGS) entry which is preliminary data.</text>
</comment>
<dbReference type="GO" id="GO:0032483">
    <property type="term" value="P:regulation of Rab protein signal transduction"/>
    <property type="evidence" value="ECO:0007669"/>
    <property type="project" value="TreeGrafter"/>
</dbReference>
<feature type="compositionally biased region" description="Basic residues" evidence="1">
    <location>
        <begin position="438"/>
        <end position="447"/>
    </location>
</feature>
<name>A0AAV7YJI7_9EUKA</name>
<gene>
    <name evidence="3" type="ORF">M0812_24375</name>
</gene>
<feature type="compositionally biased region" description="Basic residues" evidence="1">
    <location>
        <begin position="158"/>
        <end position="172"/>
    </location>
</feature>
<reference evidence="3" key="1">
    <citation type="submission" date="2022-08" db="EMBL/GenBank/DDBJ databases">
        <title>Novel sulphate-reducing endosymbionts in the free-living metamonad Anaeramoeba.</title>
        <authorList>
            <person name="Jerlstrom-Hultqvist J."/>
            <person name="Cepicka I."/>
            <person name="Gallot-Lavallee L."/>
            <person name="Salas-Leiva D."/>
            <person name="Curtis B.A."/>
            <person name="Zahonova K."/>
            <person name="Pipaliya S."/>
            <person name="Dacks J."/>
            <person name="Roger A.J."/>
        </authorList>
    </citation>
    <scope>NUCLEOTIDE SEQUENCE</scope>
    <source>
        <strain evidence="3">Busselton2</strain>
    </source>
</reference>
<dbReference type="InterPro" id="IPR043153">
    <property type="entry name" value="DENN_C"/>
</dbReference>
<dbReference type="AlphaFoldDB" id="A0AAV7YJI7"/>
<evidence type="ECO:0000313" key="3">
    <source>
        <dbReference type="EMBL" id="KAJ3429036.1"/>
    </source>
</evidence>
<feature type="domain" description="UDENN" evidence="2">
    <location>
        <begin position="9"/>
        <end position="528"/>
    </location>
</feature>
<feature type="region of interest" description="Disordered" evidence="1">
    <location>
        <begin position="594"/>
        <end position="613"/>
    </location>
</feature>
<organism evidence="3 4">
    <name type="scientific">Anaeramoeba flamelloides</name>
    <dbReference type="NCBI Taxonomy" id="1746091"/>
    <lineage>
        <taxon>Eukaryota</taxon>
        <taxon>Metamonada</taxon>
        <taxon>Anaeramoebidae</taxon>
        <taxon>Anaeramoeba</taxon>
    </lineage>
</organism>
<dbReference type="Gene3D" id="3.40.50.11500">
    <property type="match status" value="1"/>
</dbReference>
<evidence type="ECO:0000313" key="4">
    <source>
        <dbReference type="Proteomes" id="UP001146793"/>
    </source>
</evidence>
<feature type="compositionally biased region" description="Basic and acidic residues" evidence="1">
    <location>
        <begin position="186"/>
        <end position="202"/>
    </location>
</feature>
<evidence type="ECO:0000259" key="2">
    <source>
        <dbReference type="PROSITE" id="PS50211"/>
    </source>
</evidence>
<dbReference type="PANTHER" id="PTHR12296:SF21">
    <property type="entry name" value="DENN DOMAIN-CONTAINING PROTEIN 3"/>
    <property type="match status" value="1"/>
</dbReference>
<feature type="compositionally biased region" description="Basic residues" evidence="1">
    <location>
        <begin position="455"/>
        <end position="464"/>
    </location>
</feature>
<feature type="region of interest" description="Disordered" evidence="1">
    <location>
        <begin position="417"/>
        <end position="465"/>
    </location>
</feature>
<dbReference type="PANTHER" id="PTHR12296">
    <property type="entry name" value="DENN DOMAIN-CONTAINING PROTEIN 4"/>
    <property type="match status" value="1"/>
</dbReference>
<proteinExistence type="predicted"/>
<dbReference type="EMBL" id="JANTQA010000057">
    <property type="protein sequence ID" value="KAJ3429036.1"/>
    <property type="molecule type" value="Genomic_DNA"/>
</dbReference>